<feature type="compositionally biased region" description="Low complexity" evidence="1">
    <location>
        <begin position="66"/>
        <end position="86"/>
    </location>
</feature>
<accession>W9RID0</accession>
<evidence type="ECO:0000256" key="1">
    <source>
        <dbReference type="SAM" id="MobiDB-lite"/>
    </source>
</evidence>
<proteinExistence type="predicted"/>
<evidence type="ECO:0000313" key="2">
    <source>
        <dbReference type="EMBL" id="EXB75361.1"/>
    </source>
</evidence>
<dbReference type="AlphaFoldDB" id="W9RID0"/>
<sequence>MDDKSSDEEDNHRAPTTATSRRLSPLSTPPFGPLSLNPSLNYLPSTLSTASTTSPRQIKRLHPRRPSSMAPSMMSLPTASTPSSKTPPRRRCLCLPANRSVKPRAARSWPFAH</sequence>
<dbReference type="Proteomes" id="UP000030645">
    <property type="component" value="Unassembled WGS sequence"/>
</dbReference>
<name>W9RID0_9ROSA</name>
<gene>
    <name evidence="2" type="ORF">L484_012734</name>
</gene>
<dbReference type="EMBL" id="KE344677">
    <property type="protein sequence ID" value="EXB75361.1"/>
    <property type="molecule type" value="Genomic_DNA"/>
</dbReference>
<evidence type="ECO:0000313" key="3">
    <source>
        <dbReference type="Proteomes" id="UP000030645"/>
    </source>
</evidence>
<reference evidence="3" key="1">
    <citation type="submission" date="2013-01" db="EMBL/GenBank/DDBJ databases">
        <title>Draft Genome Sequence of a Mulberry Tree, Morus notabilis C.K. Schneid.</title>
        <authorList>
            <person name="He N."/>
            <person name="Zhao S."/>
        </authorList>
    </citation>
    <scope>NUCLEOTIDE SEQUENCE</scope>
</reference>
<protein>
    <submittedName>
        <fullName evidence="2">Uncharacterized protein</fullName>
    </submittedName>
</protein>
<keyword evidence="3" id="KW-1185">Reference proteome</keyword>
<organism evidence="2 3">
    <name type="scientific">Morus notabilis</name>
    <dbReference type="NCBI Taxonomy" id="981085"/>
    <lineage>
        <taxon>Eukaryota</taxon>
        <taxon>Viridiplantae</taxon>
        <taxon>Streptophyta</taxon>
        <taxon>Embryophyta</taxon>
        <taxon>Tracheophyta</taxon>
        <taxon>Spermatophyta</taxon>
        <taxon>Magnoliopsida</taxon>
        <taxon>eudicotyledons</taxon>
        <taxon>Gunneridae</taxon>
        <taxon>Pentapetalae</taxon>
        <taxon>rosids</taxon>
        <taxon>fabids</taxon>
        <taxon>Rosales</taxon>
        <taxon>Moraceae</taxon>
        <taxon>Moreae</taxon>
        <taxon>Morus</taxon>
    </lineage>
</organism>
<feature type="compositionally biased region" description="Polar residues" evidence="1">
    <location>
        <begin position="14"/>
        <end position="26"/>
    </location>
</feature>
<feature type="compositionally biased region" description="Low complexity" evidence="1">
    <location>
        <begin position="33"/>
        <end position="55"/>
    </location>
</feature>
<feature type="region of interest" description="Disordered" evidence="1">
    <location>
        <begin position="1"/>
        <end position="98"/>
    </location>
</feature>